<evidence type="ECO:0000256" key="1">
    <source>
        <dbReference type="SAM" id="Coils"/>
    </source>
</evidence>
<sequence>MLRRRGRGCRRTRHRQRGTISEVAEGGEHDVNSQVAVVDRLVTRSNFLRLSLLITPFSVAEVSIFALIRRIARAFCCRSLIYPCRPRQCRLSCRSSDSSWADDRKVRCFMSRLVKLDSRNPAPIRPPPLTSTLNRPPSPRNWNNIPRPNISPALYVIPESTPLPCSPSAFSPASPYIINHKRRGPRLLKSVTQSDAGGKMLPQLEPKAESAAPNGTYAKIGDVNSQEIGGQQKPGASSGGEVESNSSVVELHQVKPEDRFVDNGPVRSDELARPGSLDLERDKEINDFFDPNGSVSSYSNNELGRNPSTPSGEYFDAFEEISSDGTSQSSSWKFEELRDLRLNISMEIERCKQAEEATEALQNQWQMLSDHLSSVGLQLPAPLTFPVDDMEQPDIDPAEDLCQQIVVSHFVADAIERVVSSAEAEIVLEPLIESKNFEIARLQDRLQYYETANREMSQRNRKALELAREQRNMRKRRQRWIWSSIGLAATLIVAALARSCHPLSRSSSAGEGNAIENHRE</sequence>
<keyword evidence="3" id="KW-0812">Transmembrane</keyword>
<feature type="coiled-coil region" evidence="1">
    <location>
        <begin position="337"/>
        <end position="364"/>
    </location>
</feature>
<comment type="caution">
    <text evidence="4">The sequence shown here is derived from an EMBL/GenBank/DDBJ whole genome shotgun (WGS) entry which is preliminary data.</text>
</comment>
<reference evidence="4 5" key="1">
    <citation type="submission" date="2020-08" db="EMBL/GenBank/DDBJ databases">
        <title>Plant Genome Project.</title>
        <authorList>
            <person name="Zhang R.-G."/>
        </authorList>
    </citation>
    <scope>NUCLEOTIDE SEQUENCE [LARGE SCALE GENOMIC DNA]</scope>
    <source>
        <tissue evidence="4">Rhizome</tissue>
    </source>
</reference>
<evidence type="ECO:0000256" key="3">
    <source>
        <dbReference type="SAM" id="Phobius"/>
    </source>
</evidence>
<dbReference type="PANTHER" id="PTHR35490:SF2">
    <property type="entry name" value="BACTERIOPHAGE N4 ADSORPTION B PROTEIN"/>
    <property type="match status" value="1"/>
</dbReference>
<name>A0A8J5B9R4_ZINOF</name>
<evidence type="ECO:0000256" key="2">
    <source>
        <dbReference type="SAM" id="MobiDB-lite"/>
    </source>
</evidence>
<feature type="coiled-coil region" evidence="1">
    <location>
        <begin position="439"/>
        <end position="469"/>
    </location>
</feature>
<protein>
    <submittedName>
        <fullName evidence="4">Uncharacterized protein</fullName>
    </submittedName>
</protein>
<keyword evidence="3" id="KW-0472">Membrane</keyword>
<keyword evidence="5" id="KW-1185">Reference proteome</keyword>
<gene>
    <name evidence="4" type="ORF">ZIOFF_074822</name>
</gene>
<feature type="compositionally biased region" description="Basic and acidic residues" evidence="2">
    <location>
        <begin position="252"/>
        <end position="286"/>
    </location>
</feature>
<evidence type="ECO:0000313" key="5">
    <source>
        <dbReference type="Proteomes" id="UP000734854"/>
    </source>
</evidence>
<evidence type="ECO:0000313" key="4">
    <source>
        <dbReference type="EMBL" id="KAG6467349.1"/>
    </source>
</evidence>
<proteinExistence type="predicted"/>
<dbReference type="AlphaFoldDB" id="A0A8J5B9R4"/>
<feature type="compositionally biased region" description="Low complexity" evidence="2">
    <location>
        <begin position="235"/>
        <end position="250"/>
    </location>
</feature>
<dbReference type="EMBL" id="JACMSC010000063">
    <property type="protein sequence ID" value="KAG6467349.1"/>
    <property type="molecule type" value="Genomic_DNA"/>
</dbReference>
<feature type="region of interest" description="Disordered" evidence="2">
    <location>
        <begin position="193"/>
        <end position="315"/>
    </location>
</feature>
<feature type="compositionally biased region" description="Polar residues" evidence="2">
    <location>
        <begin position="293"/>
        <end position="311"/>
    </location>
</feature>
<keyword evidence="1" id="KW-0175">Coiled coil</keyword>
<organism evidence="4 5">
    <name type="scientific">Zingiber officinale</name>
    <name type="common">Ginger</name>
    <name type="synonym">Amomum zingiber</name>
    <dbReference type="NCBI Taxonomy" id="94328"/>
    <lineage>
        <taxon>Eukaryota</taxon>
        <taxon>Viridiplantae</taxon>
        <taxon>Streptophyta</taxon>
        <taxon>Embryophyta</taxon>
        <taxon>Tracheophyta</taxon>
        <taxon>Spermatophyta</taxon>
        <taxon>Magnoliopsida</taxon>
        <taxon>Liliopsida</taxon>
        <taxon>Zingiberales</taxon>
        <taxon>Zingiberaceae</taxon>
        <taxon>Zingiber</taxon>
    </lineage>
</organism>
<dbReference type="Proteomes" id="UP000734854">
    <property type="component" value="Unassembled WGS sequence"/>
</dbReference>
<feature type="region of interest" description="Disordered" evidence="2">
    <location>
        <begin position="120"/>
        <end position="145"/>
    </location>
</feature>
<keyword evidence="3" id="KW-1133">Transmembrane helix</keyword>
<dbReference type="PANTHER" id="PTHR35490">
    <property type="entry name" value="BACTERIOPHAGE N4 ADSORPTION B PROTEIN"/>
    <property type="match status" value="1"/>
</dbReference>
<feature type="transmembrane region" description="Helical" evidence="3">
    <location>
        <begin position="480"/>
        <end position="497"/>
    </location>
</feature>
<accession>A0A8J5B9R4</accession>